<sequence>MPRQARRSLPSFNPLDPVVLDDPYPTYADMRQRGRLCRVGPAAWGVTRHADVASLVRDPRLGSQFPEEYHRASAGDGPAGDFFGKIILYRDPPSHTRLRKLIGKAFSPALVRSLRPDIAGLVDELLAPAREQGHFDAVTDLAFPLPVMVVCRLMGISPDERDEIRPRAVDLGKAFAAIVPDDARAEADAAVVWLRSYLSELLEQRRRSPGDDLLSRMLAAEDGGRTLSHEEIVDNAVFAFFAGFETTMNLIATGCAALLRFPDQMARLRADRGLTATAVEEFLRFDAPIQGTARLVHEPIDIDGHTLRAGRVVVLLLGSANHDEAVFADPDRLDIGRSPNPHLSFGGGAHLCMGAALARVEGEVVFNRLLDLFSEVEAAGPARRREKTTFRAYESVPVAVATA</sequence>
<proteinExistence type="inferred from homology"/>
<name>A0ABP7FEV1_9ACTN</name>
<comment type="similarity">
    <text evidence="1 2">Belongs to the cytochrome P450 family.</text>
</comment>
<dbReference type="RefSeq" id="WP_344968369.1">
    <property type="nucleotide sequence ID" value="NZ_BAABDD010000004.1"/>
</dbReference>
<dbReference type="PANTHER" id="PTHR46696:SF1">
    <property type="entry name" value="CYTOCHROME P450 YJIB-RELATED"/>
    <property type="match status" value="1"/>
</dbReference>
<dbReference type="InterPro" id="IPR001128">
    <property type="entry name" value="Cyt_P450"/>
</dbReference>
<keyword evidence="2" id="KW-0479">Metal-binding</keyword>
<dbReference type="Gene3D" id="1.10.630.10">
    <property type="entry name" value="Cytochrome P450"/>
    <property type="match status" value="1"/>
</dbReference>
<dbReference type="CDD" id="cd20625">
    <property type="entry name" value="CYP164-like"/>
    <property type="match status" value="1"/>
</dbReference>
<dbReference type="Pfam" id="PF00067">
    <property type="entry name" value="p450"/>
    <property type="match status" value="1"/>
</dbReference>
<organism evidence="3 4">
    <name type="scientific">Salinactinospora qingdaonensis</name>
    <dbReference type="NCBI Taxonomy" id="702744"/>
    <lineage>
        <taxon>Bacteria</taxon>
        <taxon>Bacillati</taxon>
        <taxon>Actinomycetota</taxon>
        <taxon>Actinomycetes</taxon>
        <taxon>Streptosporangiales</taxon>
        <taxon>Nocardiopsidaceae</taxon>
        <taxon>Salinactinospora</taxon>
    </lineage>
</organism>
<dbReference type="PROSITE" id="PS00086">
    <property type="entry name" value="CYTOCHROME_P450"/>
    <property type="match status" value="1"/>
</dbReference>
<accession>A0ABP7FEV1</accession>
<evidence type="ECO:0000256" key="2">
    <source>
        <dbReference type="RuleBase" id="RU000461"/>
    </source>
</evidence>
<keyword evidence="2" id="KW-0408">Iron</keyword>
<evidence type="ECO:0000256" key="1">
    <source>
        <dbReference type="ARBA" id="ARBA00010617"/>
    </source>
</evidence>
<keyword evidence="2" id="KW-0349">Heme</keyword>
<protein>
    <submittedName>
        <fullName evidence="3">Cytochrome P450</fullName>
    </submittedName>
</protein>
<dbReference type="InterPro" id="IPR017972">
    <property type="entry name" value="Cyt_P450_CS"/>
</dbReference>
<keyword evidence="2" id="KW-0560">Oxidoreductase</keyword>
<dbReference type="InterPro" id="IPR036396">
    <property type="entry name" value="Cyt_P450_sf"/>
</dbReference>
<evidence type="ECO:0000313" key="3">
    <source>
        <dbReference type="EMBL" id="GAA3734107.1"/>
    </source>
</evidence>
<reference evidence="4" key="1">
    <citation type="journal article" date="2019" name="Int. J. Syst. Evol. Microbiol.">
        <title>The Global Catalogue of Microorganisms (GCM) 10K type strain sequencing project: providing services to taxonomists for standard genome sequencing and annotation.</title>
        <authorList>
            <consortium name="The Broad Institute Genomics Platform"/>
            <consortium name="The Broad Institute Genome Sequencing Center for Infectious Disease"/>
            <person name="Wu L."/>
            <person name="Ma J."/>
        </authorList>
    </citation>
    <scope>NUCLEOTIDE SEQUENCE [LARGE SCALE GENOMIC DNA]</scope>
    <source>
        <strain evidence="4">JCM 17137</strain>
    </source>
</reference>
<dbReference type="InterPro" id="IPR002397">
    <property type="entry name" value="Cyt_P450_B"/>
</dbReference>
<keyword evidence="4" id="KW-1185">Reference proteome</keyword>
<evidence type="ECO:0000313" key="4">
    <source>
        <dbReference type="Proteomes" id="UP001500908"/>
    </source>
</evidence>
<keyword evidence="2" id="KW-0503">Monooxygenase</keyword>
<comment type="caution">
    <text evidence="3">The sequence shown here is derived from an EMBL/GenBank/DDBJ whole genome shotgun (WGS) entry which is preliminary data.</text>
</comment>
<gene>
    <name evidence="3" type="ORF">GCM10022402_13060</name>
</gene>
<dbReference type="PANTHER" id="PTHR46696">
    <property type="entry name" value="P450, PUTATIVE (EUROFUNG)-RELATED"/>
    <property type="match status" value="1"/>
</dbReference>
<dbReference type="SUPFAM" id="SSF48264">
    <property type="entry name" value="Cytochrome P450"/>
    <property type="match status" value="1"/>
</dbReference>
<dbReference type="Proteomes" id="UP001500908">
    <property type="component" value="Unassembled WGS sequence"/>
</dbReference>
<dbReference type="PRINTS" id="PR00359">
    <property type="entry name" value="BP450"/>
</dbReference>
<dbReference type="EMBL" id="BAABDD010000004">
    <property type="protein sequence ID" value="GAA3734107.1"/>
    <property type="molecule type" value="Genomic_DNA"/>
</dbReference>